<feature type="transmembrane region" description="Helical" evidence="2">
    <location>
        <begin position="62"/>
        <end position="82"/>
    </location>
</feature>
<reference evidence="3 4" key="1">
    <citation type="submission" date="2017-06" db="EMBL/GenBank/DDBJ databases">
        <authorList>
            <person name="Kim H.J."/>
            <person name="Triplett B.A."/>
        </authorList>
    </citation>
    <scope>NUCLEOTIDE SEQUENCE [LARGE SCALE GENOMIC DNA]</scope>
    <source>
        <strain evidence="3">FRACA_ARgP5</strain>
    </source>
</reference>
<keyword evidence="2" id="KW-0812">Transmembrane</keyword>
<sequence length="172" mass="18633">MRDIPRGTGGMSDPSGPDYPRAQIVVEIVLSVIGVSGGGAPGGHGDATLEGMAMKILKGFRYLILAVVLAFTAFLGAAPAVAATPTPTPTSTSTSTPAPPPKPAVVTPTPGAAAEKPRYDHHRGRFWICRPGYWEPGYWEPGFRWHGHDFPKVWHDRTWHRGHCYWGVWPAK</sequence>
<organism evidence="3 4">
    <name type="scientific">Frankia canadensis</name>
    <dbReference type="NCBI Taxonomy" id="1836972"/>
    <lineage>
        <taxon>Bacteria</taxon>
        <taxon>Bacillati</taxon>
        <taxon>Actinomycetota</taxon>
        <taxon>Actinomycetes</taxon>
        <taxon>Frankiales</taxon>
        <taxon>Frankiaceae</taxon>
        <taxon>Frankia</taxon>
    </lineage>
</organism>
<protein>
    <submittedName>
        <fullName evidence="3">Uncharacterized protein</fullName>
    </submittedName>
</protein>
<keyword evidence="2" id="KW-1133">Transmembrane helix</keyword>
<evidence type="ECO:0000313" key="3">
    <source>
        <dbReference type="EMBL" id="SNQ51178.1"/>
    </source>
</evidence>
<dbReference type="Proteomes" id="UP000234331">
    <property type="component" value="Unassembled WGS sequence"/>
</dbReference>
<gene>
    <name evidence="3" type="ORF">FRACA_620027</name>
</gene>
<evidence type="ECO:0000256" key="1">
    <source>
        <dbReference type="SAM" id="MobiDB-lite"/>
    </source>
</evidence>
<accession>A0A2I2KZU1</accession>
<keyword evidence="4" id="KW-1185">Reference proteome</keyword>
<feature type="region of interest" description="Disordered" evidence="1">
    <location>
        <begin position="83"/>
        <end position="117"/>
    </location>
</feature>
<evidence type="ECO:0000256" key="2">
    <source>
        <dbReference type="SAM" id="Phobius"/>
    </source>
</evidence>
<keyword evidence="2" id="KW-0472">Membrane</keyword>
<dbReference type="AlphaFoldDB" id="A0A2I2KZU1"/>
<name>A0A2I2KZU1_9ACTN</name>
<evidence type="ECO:0000313" key="4">
    <source>
        <dbReference type="Proteomes" id="UP000234331"/>
    </source>
</evidence>
<feature type="compositionally biased region" description="Low complexity" evidence="1">
    <location>
        <begin position="104"/>
        <end position="114"/>
    </location>
</feature>
<dbReference type="EMBL" id="FZMO01000528">
    <property type="protein sequence ID" value="SNQ51178.1"/>
    <property type="molecule type" value="Genomic_DNA"/>
</dbReference>
<feature type="compositionally biased region" description="Low complexity" evidence="1">
    <location>
        <begin position="83"/>
        <end position="96"/>
    </location>
</feature>
<proteinExistence type="predicted"/>